<dbReference type="PANTHER" id="PTHR30528">
    <property type="entry name" value="CYTOPLASMIC PROTEIN"/>
    <property type="match status" value="1"/>
</dbReference>
<dbReference type="InterPro" id="IPR009351">
    <property type="entry name" value="AlkZ-like"/>
</dbReference>
<dbReference type="EMBL" id="CP069213">
    <property type="protein sequence ID" value="QRH01324.1"/>
    <property type="molecule type" value="Genomic_DNA"/>
</dbReference>
<dbReference type="RefSeq" id="WP_203325006.1">
    <property type="nucleotide sequence ID" value="NZ_CP069213.1"/>
</dbReference>
<keyword evidence="2" id="KW-1185">Reference proteome</keyword>
<evidence type="ECO:0000313" key="2">
    <source>
        <dbReference type="Proteomes" id="UP000596252"/>
    </source>
</evidence>
<evidence type="ECO:0000313" key="1">
    <source>
        <dbReference type="EMBL" id="QRH01324.1"/>
    </source>
</evidence>
<protein>
    <submittedName>
        <fullName evidence="1">YcaQ family DNA glycosylase</fullName>
    </submittedName>
</protein>
<dbReference type="Pfam" id="PF06224">
    <property type="entry name" value="AlkZ-like"/>
    <property type="match status" value="1"/>
</dbReference>
<name>A0ABX7G217_9GAMM</name>
<organism evidence="1 2">
    <name type="scientific">Shewanella litorisediminis</name>
    <dbReference type="NCBI Taxonomy" id="1173586"/>
    <lineage>
        <taxon>Bacteria</taxon>
        <taxon>Pseudomonadati</taxon>
        <taxon>Pseudomonadota</taxon>
        <taxon>Gammaproteobacteria</taxon>
        <taxon>Alteromonadales</taxon>
        <taxon>Shewanellaceae</taxon>
        <taxon>Shewanella</taxon>
    </lineage>
</organism>
<accession>A0ABX7G217</accession>
<dbReference type="PANTHER" id="PTHR30528:SF0">
    <property type="entry name" value="CYTOPLASMIC PROTEIN"/>
    <property type="match status" value="1"/>
</dbReference>
<dbReference type="Proteomes" id="UP000596252">
    <property type="component" value="Chromosome"/>
</dbReference>
<proteinExistence type="predicted"/>
<sequence>MTLKNASPFSAAEWRAINIAAQGLIDAPRDVTDCITRLGYVQIDSIQVAARAHDHVLHSRLADFRPEALAAAIADKSIFEYWSHAAAYLPMSDYRFSLPRKLALRNGERHWFERDSKEMREVLSRIRAEGPQKASDFEAPAGKAGAWWDWKPAKKALEQLFMEGELMVTRRDGFQKVYDLTERVLPASVDDRVPSDDEYGRYLVQRFLDAHGHGSLAEVCYLRRNVQPLVKKVIDDMLENGELASFVSDGKLRYFRHSIAPVQLPSRVWLLNPFDNLLIQRNRLKQWFDFDYQIEVYVPEPKRRFGYYSLGILWGDTFVGRVDVKADRDKGLLRLRRLTLEDAAYDKSGSLKPFLVPMEQALAEFCRFNGLARWKLEAASDKQLKRHYARQVWI</sequence>
<gene>
    <name evidence="1" type="ORF">JQC75_15940</name>
</gene>
<reference evidence="1 2" key="1">
    <citation type="journal article" date="2012" name="Antonie Van Leeuwenhoek">
        <title>Shewanella litorisediminis sp. nov., a gammaproteobacterium isolated from a tidal flat sediment.</title>
        <authorList>
            <person name="Lee M.H."/>
            <person name="Yoon J.H."/>
        </authorList>
    </citation>
    <scope>NUCLEOTIDE SEQUENCE [LARGE SCALE GENOMIC DNA]</scope>
    <source>
        <strain evidence="1 2">SMK1-12</strain>
    </source>
</reference>